<dbReference type="PANTHER" id="PTHR31845:SF32">
    <property type="entry name" value="MISCELLANEOUS ZN(II)2CYS6 TRANSCRIPTION FACTOR (EUROFUNG)-RELATED"/>
    <property type="match status" value="1"/>
</dbReference>
<dbReference type="GO" id="GO:0000981">
    <property type="term" value="F:DNA-binding transcription factor activity, RNA polymerase II-specific"/>
    <property type="evidence" value="ECO:0007669"/>
    <property type="project" value="TreeGrafter"/>
</dbReference>
<organism evidence="7 8">
    <name type="scientific">Botrytis byssoidea</name>
    <dbReference type="NCBI Taxonomy" id="139641"/>
    <lineage>
        <taxon>Eukaryota</taxon>
        <taxon>Fungi</taxon>
        <taxon>Dikarya</taxon>
        <taxon>Ascomycota</taxon>
        <taxon>Pezizomycotina</taxon>
        <taxon>Leotiomycetes</taxon>
        <taxon>Helotiales</taxon>
        <taxon>Sclerotiniaceae</taxon>
        <taxon>Botrytis</taxon>
    </lineage>
</organism>
<evidence type="ECO:0008006" key="9">
    <source>
        <dbReference type="Google" id="ProtNLM"/>
    </source>
</evidence>
<dbReference type="GO" id="GO:0000976">
    <property type="term" value="F:transcription cis-regulatory region binding"/>
    <property type="evidence" value="ECO:0007669"/>
    <property type="project" value="TreeGrafter"/>
</dbReference>
<dbReference type="InterPro" id="IPR051089">
    <property type="entry name" value="prtT"/>
</dbReference>
<dbReference type="GO" id="GO:0005634">
    <property type="term" value="C:nucleus"/>
    <property type="evidence" value="ECO:0007669"/>
    <property type="project" value="UniProtKB-SubCell"/>
</dbReference>
<name>A0A9P5M8C0_9HELO</name>
<comment type="subcellular location">
    <subcellularLocation>
        <location evidence="1">Nucleus</location>
    </subcellularLocation>
</comment>
<keyword evidence="3" id="KW-0238">DNA-binding</keyword>
<accession>A0A9P5M8C0</accession>
<reference evidence="7 8" key="1">
    <citation type="journal article" date="2020" name="Genome Biol. Evol.">
        <title>Comparative genomics of Sclerotiniaceae.</title>
        <authorList>
            <person name="Valero Jimenez C.A."/>
            <person name="Steentjes M."/>
            <person name="Scholten O.E."/>
            <person name="Van Kan J.A.L."/>
        </authorList>
    </citation>
    <scope>NUCLEOTIDE SEQUENCE [LARGE SCALE GENOMIC DNA]</scope>
    <source>
        <strain evidence="7 8">MUCL 94</strain>
    </source>
</reference>
<evidence type="ECO:0000256" key="4">
    <source>
        <dbReference type="ARBA" id="ARBA00023163"/>
    </source>
</evidence>
<dbReference type="AlphaFoldDB" id="A0A9P5M8C0"/>
<evidence type="ECO:0000256" key="5">
    <source>
        <dbReference type="ARBA" id="ARBA00023242"/>
    </source>
</evidence>
<keyword evidence="2" id="KW-0805">Transcription regulation</keyword>
<evidence type="ECO:0000313" key="8">
    <source>
        <dbReference type="Proteomes" id="UP000710849"/>
    </source>
</evidence>
<keyword evidence="8" id="KW-1185">Reference proteome</keyword>
<dbReference type="Proteomes" id="UP000710849">
    <property type="component" value="Unassembled WGS sequence"/>
</dbReference>
<evidence type="ECO:0000256" key="1">
    <source>
        <dbReference type="ARBA" id="ARBA00004123"/>
    </source>
</evidence>
<keyword evidence="4" id="KW-0804">Transcription</keyword>
<dbReference type="EMBL" id="RCSW01000002">
    <property type="protein sequence ID" value="KAF7953725.1"/>
    <property type="molecule type" value="Genomic_DNA"/>
</dbReference>
<evidence type="ECO:0000256" key="6">
    <source>
        <dbReference type="SAM" id="MobiDB-lite"/>
    </source>
</evidence>
<feature type="compositionally biased region" description="Basic residues" evidence="6">
    <location>
        <begin position="16"/>
        <end position="26"/>
    </location>
</feature>
<dbReference type="GeneID" id="62144713"/>
<gene>
    <name evidence="7" type="ORF">EAE97_001124</name>
</gene>
<evidence type="ECO:0000313" key="7">
    <source>
        <dbReference type="EMBL" id="KAF7953725.1"/>
    </source>
</evidence>
<keyword evidence="5" id="KW-0539">Nucleus</keyword>
<dbReference type="RefSeq" id="XP_038737535.1">
    <property type="nucleotide sequence ID" value="XM_038871634.1"/>
</dbReference>
<dbReference type="PANTHER" id="PTHR31845">
    <property type="entry name" value="FINGER DOMAIN PROTEIN, PUTATIVE-RELATED"/>
    <property type="match status" value="1"/>
</dbReference>
<protein>
    <recommendedName>
        <fullName evidence="9">Transcription factor domain-containing protein</fullName>
    </recommendedName>
</protein>
<sequence length="472" mass="53410">MLHYNMRKACQPSPPMRRHRAIKKPPHHETSKLEAKLDDLVTLLKSNTQVTPIRINSGVKTITASAGRAVLVRSDQQSPFINIPSSVTAHQLRQERPFLWVAIMTVASNNSKQQTIMSKEARTIFAKEAFVEGTRTMDLLLAILVYTVWDRYFYSEQSALINLIQLSISMLHNLGLDKPPPRDPAVMLAYDLKGSGKPARLSRVPTNEERRALLGYYLLSSVSCYTLRKDNTLRWTGHSDECLKSLETEKELDTDAILVQLVKLRLITTRINDLPWSGGLKPVRSFGHGICLAKPTILQTVTLGLELHTTERSIYEIGLLQVHNAWINVFLSIPPAEYISFFALTYSNMTHYFLSAYRLTTLDNTDGNQTPCIEHLDVSSFLDQAGRNFAQVNETAGIDVSPEYPDSFSIMANRIRLIQVSWDVSHSVAANSLVNSSNFDNHELYDFSMEFSDGDWLNDLLDSHDEQLQWDP</sequence>
<proteinExistence type="predicted"/>
<comment type="caution">
    <text evidence="7">The sequence shown here is derived from an EMBL/GenBank/DDBJ whole genome shotgun (WGS) entry which is preliminary data.</text>
</comment>
<feature type="region of interest" description="Disordered" evidence="6">
    <location>
        <begin position="1"/>
        <end position="31"/>
    </location>
</feature>
<evidence type="ECO:0000256" key="3">
    <source>
        <dbReference type="ARBA" id="ARBA00023125"/>
    </source>
</evidence>
<evidence type="ECO:0000256" key="2">
    <source>
        <dbReference type="ARBA" id="ARBA00023015"/>
    </source>
</evidence>